<organism evidence="3 4">
    <name type="scientific">Culex pipiens pipiens</name>
    <name type="common">Northern house mosquito</name>
    <dbReference type="NCBI Taxonomy" id="38569"/>
    <lineage>
        <taxon>Eukaryota</taxon>
        <taxon>Metazoa</taxon>
        <taxon>Ecdysozoa</taxon>
        <taxon>Arthropoda</taxon>
        <taxon>Hexapoda</taxon>
        <taxon>Insecta</taxon>
        <taxon>Pterygota</taxon>
        <taxon>Neoptera</taxon>
        <taxon>Endopterygota</taxon>
        <taxon>Diptera</taxon>
        <taxon>Nematocera</taxon>
        <taxon>Culicoidea</taxon>
        <taxon>Culicidae</taxon>
        <taxon>Culicinae</taxon>
        <taxon>Culicini</taxon>
        <taxon>Culex</taxon>
        <taxon>Culex</taxon>
    </lineage>
</organism>
<feature type="signal peptide" evidence="2">
    <location>
        <begin position="1"/>
        <end position="28"/>
    </location>
</feature>
<proteinExistence type="predicted"/>
<evidence type="ECO:0000256" key="1">
    <source>
        <dbReference type="SAM" id="MobiDB-lite"/>
    </source>
</evidence>
<dbReference type="AlphaFoldDB" id="A0ABD1DYT8"/>
<keyword evidence="2" id="KW-0732">Signal</keyword>
<protein>
    <submittedName>
        <fullName evidence="3">Uncharacterized protein</fullName>
    </submittedName>
</protein>
<feature type="compositionally biased region" description="Polar residues" evidence="1">
    <location>
        <begin position="46"/>
        <end position="79"/>
    </location>
</feature>
<evidence type="ECO:0000313" key="4">
    <source>
        <dbReference type="Proteomes" id="UP001562425"/>
    </source>
</evidence>
<reference evidence="3 4" key="1">
    <citation type="submission" date="2024-05" db="EMBL/GenBank/DDBJ databases">
        <title>Culex pipiens pipiens assembly and annotation.</title>
        <authorList>
            <person name="Alout H."/>
            <person name="Durand T."/>
        </authorList>
    </citation>
    <scope>NUCLEOTIDE SEQUENCE [LARGE SCALE GENOMIC DNA]</scope>
    <source>
        <strain evidence="3">HA-2024</strain>
        <tissue evidence="3">Whole body</tissue>
    </source>
</reference>
<accession>A0ABD1DYT8</accession>
<comment type="caution">
    <text evidence="3">The sequence shown here is derived from an EMBL/GenBank/DDBJ whole genome shotgun (WGS) entry which is preliminary data.</text>
</comment>
<dbReference type="EMBL" id="JBEHCU010000204">
    <property type="protein sequence ID" value="KAL1404623.1"/>
    <property type="molecule type" value="Genomic_DNA"/>
</dbReference>
<name>A0ABD1DYT8_CULPP</name>
<evidence type="ECO:0000256" key="2">
    <source>
        <dbReference type="SAM" id="SignalP"/>
    </source>
</evidence>
<feature type="region of interest" description="Disordered" evidence="1">
    <location>
        <begin position="30"/>
        <end position="88"/>
    </location>
</feature>
<dbReference type="Proteomes" id="UP001562425">
    <property type="component" value="Unassembled WGS sequence"/>
</dbReference>
<gene>
    <name evidence="3" type="ORF">pipiens_005290</name>
</gene>
<evidence type="ECO:0000313" key="3">
    <source>
        <dbReference type="EMBL" id="KAL1404623.1"/>
    </source>
</evidence>
<feature type="chain" id="PRO_5044821492" evidence="2">
    <location>
        <begin position="29"/>
        <end position="114"/>
    </location>
</feature>
<sequence length="114" mass="12439">MAFSRAHCYYYGSILLLLLYFGATLVQSGAPVRPGTGNPSPRLPRTSASQLSAQNGNTTGTRNLTAKNLTTQQTRGNYRSSRRHDSNAAAHRTGCIQSNLCDINHDNCRVLQTL</sequence>
<keyword evidence="4" id="KW-1185">Reference proteome</keyword>